<keyword evidence="4" id="KW-1185">Reference proteome</keyword>
<evidence type="ECO:0000256" key="1">
    <source>
        <dbReference type="SAM" id="MobiDB-lite"/>
    </source>
</evidence>
<dbReference type="EMBL" id="LSSN01002246">
    <property type="protein sequence ID" value="OMJ16727.1"/>
    <property type="molecule type" value="Genomic_DNA"/>
</dbReference>
<accession>A0A1R1YEF9</accession>
<dbReference type="EMBL" id="LSSN01000210">
    <property type="protein sequence ID" value="OMJ25175.1"/>
    <property type="molecule type" value="Genomic_DNA"/>
</dbReference>
<organism evidence="3 4">
    <name type="scientific">Smittium culicis</name>
    <dbReference type="NCBI Taxonomy" id="133412"/>
    <lineage>
        <taxon>Eukaryota</taxon>
        <taxon>Fungi</taxon>
        <taxon>Fungi incertae sedis</taxon>
        <taxon>Zoopagomycota</taxon>
        <taxon>Kickxellomycotina</taxon>
        <taxon>Harpellomycetes</taxon>
        <taxon>Harpellales</taxon>
        <taxon>Legeriomycetaceae</taxon>
        <taxon>Smittium</taxon>
    </lineage>
</organism>
<dbReference type="OrthoDB" id="5677798at2759"/>
<dbReference type="AlphaFoldDB" id="A0A1R1YEF9"/>
<evidence type="ECO:0000313" key="2">
    <source>
        <dbReference type="EMBL" id="OMJ16727.1"/>
    </source>
</evidence>
<sequence>MAENKSTSSSSEIFSDTFNHKNDTPKTHAQSSQQKSSSGLVQNINEKISRIENSSNSQKLQYRQSEIKNPALDHTPDRLAVQPGIDHVQIQGHPRGRADINHDRALVQIQGRLNEGADTDHVRNLGLIKGRVGTGSIRVRVHVHILNRDNQYPNQRVLGATIILKGSLVNPIPSKQ</sequence>
<feature type="compositionally biased region" description="Polar residues" evidence="1">
    <location>
        <begin position="27"/>
        <end position="43"/>
    </location>
</feature>
<dbReference type="Proteomes" id="UP000187283">
    <property type="component" value="Unassembled WGS sequence"/>
</dbReference>
<protein>
    <submittedName>
        <fullName evidence="3">Uncharacterized protein</fullName>
    </submittedName>
</protein>
<comment type="caution">
    <text evidence="3">The sequence shown here is derived from an EMBL/GenBank/DDBJ whole genome shotgun (WGS) entry which is preliminary data.</text>
</comment>
<evidence type="ECO:0000313" key="3">
    <source>
        <dbReference type="EMBL" id="OMJ25175.1"/>
    </source>
</evidence>
<reference evidence="3 4" key="1">
    <citation type="submission" date="2017-01" db="EMBL/GenBank/DDBJ databases">
        <authorList>
            <person name="Mah S.A."/>
            <person name="Swanson W.J."/>
            <person name="Moy G.W."/>
            <person name="Vacquier V.D."/>
        </authorList>
    </citation>
    <scope>NUCLEOTIDE SEQUENCE [LARGE SCALE GENOMIC DNA]</scope>
    <source>
        <strain evidence="3 4">GSMNP</strain>
    </source>
</reference>
<name>A0A1R1YEF9_9FUNG</name>
<feature type="compositionally biased region" description="Low complexity" evidence="1">
    <location>
        <begin position="1"/>
        <end position="11"/>
    </location>
</feature>
<proteinExistence type="predicted"/>
<evidence type="ECO:0000313" key="4">
    <source>
        <dbReference type="Proteomes" id="UP000187283"/>
    </source>
</evidence>
<gene>
    <name evidence="3" type="ORF">AYI70_g1074</name>
    <name evidence="2" type="ORF">AYI70_g6415</name>
</gene>
<feature type="region of interest" description="Disordered" evidence="1">
    <location>
        <begin position="1"/>
        <end position="43"/>
    </location>
</feature>